<evidence type="ECO:0000313" key="3">
    <source>
        <dbReference type="EMBL" id="EWY41256.1"/>
    </source>
</evidence>
<dbReference type="RefSeq" id="WP_037450144.1">
    <property type="nucleotide sequence ID" value="NZ_AVFL01000005.1"/>
</dbReference>
<feature type="region of interest" description="Disordered" evidence="1">
    <location>
        <begin position="1"/>
        <end position="22"/>
    </location>
</feature>
<feature type="non-terminal residue" evidence="3">
    <location>
        <position position="336"/>
    </location>
</feature>
<feature type="transmembrane region" description="Helical" evidence="2">
    <location>
        <begin position="119"/>
        <end position="139"/>
    </location>
</feature>
<proteinExistence type="predicted"/>
<sequence length="336" mass="33794">MTDTTIDGAPAGAATTASSGAAEPGVTLTRRVALECDAMARHALGTGLKLPDSLTTSLELIELALAGGAVPLATLATIHSQLADVVAPAAPRTIYLLQVDQANQNWKSCLGPLPSIRRLVIGAAFFTSLFVLSSLSGAINHANLASDIYSLDGIKALLVLIFLMSAAAMGGCFHALFIAHGFIGAGTYDPNLESSYWIRIGMGLIAGLVLSQMIPLGPEVNPASGTAPAASSAETFSKPLLALLGGFSATLVYTILQRLVETVESLFKVKTEAAAPSAIKAPATAVVPPTVLPDANAARLALPAPASDATPAPSSASSAATTATVAALAAATTAAA</sequence>
<dbReference type="Proteomes" id="UP000019486">
    <property type="component" value="Unassembled WGS sequence"/>
</dbReference>
<accession>W9H951</accession>
<keyword evidence="2" id="KW-0812">Transmembrane</keyword>
<feature type="transmembrane region" description="Helical" evidence="2">
    <location>
        <begin position="159"/>
        <end position="184"/>
    </location>
</feature>
<gene>
    <name evidence="3" type="ORF">N825_31690</name>
</gene>
<dbReference type="OrthoDB" id="982725at2"/>
<comment type="caution">
    <text evidence="3">The sequence shown here is derived from an EMBL/GenBank/DDBJ whole genome shotgun (WGS) entry which is preliminary data.</text>
</comment>
<protein>
    <submittedName>
        <fullName evidence="3">Uncharacterized protein</fullName>
    </submittedName>
</protein>
<evidence type="ECO:0000256" key="2">
    <source>
        <dbReference type="SAM" id="Phobius"/>
    </source>
</evidence>
<feature type="compositionally biased region" description="Low complexity" evidence="1">
    <location>
        <begin position="8"/>
        <end position="22"/>
    </location>
</feature>
<keyword evidence="2" id="KW-1133">Transmembrane helix</keyword>
<keyword evidence="2" id="KW-0472">Membrane</keyword>
<name>W9H951_9PROT</name>
<keyword evidence="4" id="KW-1185">Reference proteome</keyword>
<evidence type="ECO:0000313" key="4">
    <source>
        <dbReference type="Proteomes" id="UP000019486"/>
    </source>
</evidence>
<dbReference type="EMBL" id="AVFL01000005">
    <property type="protein sequence ID" value="EWY41256.1"/>
    <property type="molecule type" value="Genomic_DNA"/>
</dbReference>
<organism evidence="3 4">
    <name type="scientific">Skermanella stibiiresistens SB22</name>
    <dbReference type="NCBI Taxonomy" id="1385369"/>
    <lineage>
        <taxon>Bacteria</taxon>
        <taxon>Pseudomonadati</taxon>
        <taxon>Pseudomonadota</taxon>
        <taxon>Alphaproteobacteria</taxon>
        <taxon>Rhodospirillales</taxon>
        <taxon>Azospirillaceae</taxon>
        <taxon>Skermanella</taxon>
    </lineage>
</organism>
<dbReference type="AlphaFoldDB" id="W9H951"/>
<evidence type="ECO:0000256" key="1">
    <source>
        <dbReference type="SAM" id="MobiDB-lite"/>
    </source>
</evidence>
<reference evidence="3 4" key="1">
    <citation type="submission" date="2013-08" db="EMBL/GenBank/DDBJ databases">
        <title>The genome sequence of Skermanella stibiiresistens.</title>
        <authorList>
            <person name="Zhu W."/>
            <person name="Wang G."/>
        </authorList>
    </citation>
    <scope>NUCLEOTIDE SEQUENCE [LARGE SCALE GENOMIC DNA]</scope>
    <source>
        <strain evidence="3 4">SB22</strain>
    </source>
</reference>